<sequence length="351" mass="40816">MGPPAKPRKPKAPTLSAAAWLPYKDKIIELHVRDHRPLHEVKEIMETDYGFKAEVRQYRFRISQWGLDRKIKPGEMKAIVRRRQRRRLVETDKPDLAFSVRGENVDPQKIDRYMKRNGISQDTLYSPASLAGRYIEAEKLLRQTLDRTQMVLGTQHPDTLTSMYRLARVFSDQGKYDEAEQLQRQTMELMQKLLGVEHPDTLESMSYLAMVFLRQGKYDEAEQLQQQTMELMQKILGVEHPDTLESMSYLAAVFSEQGKYDEAEQLQRQTTKLMQKLLGVEHPDTLESMSYLAMVFLRQGKYDEAEQLQQQTIELGQKILGVEHPREIRRGRTATAADDEADAKDTWRRAS</sequence>
<evidence type="ECO:0000313" key="4">
    <source>
        <dbReference type="Proteomes" id="UP001628179"/>
    </source>
</evidence>
<dbReference type="EMBL" id="BAAFSV010000001">
    <property type="protein sequence ID" value="GAB1310447.1"/>
    <property type="molecule type" value="Genomic_DNA"/>
</dbReference>
<dbReference type="Pfam" id="PF14420">
    <property type="entry name" value="Clr5"/>
    <property type="match status" value="1"/>
</dbReference>
<dbReference type="SUPFAM" id="SSF48452">
    <property type="entry name" value="TPR-like"/>
    <property type="match status" value="2"/>
</dbReference>
<evidence type="ECO:0000313" key="3">
    <source>
        <dbReference type="EMBL" id="GAB1310447.1"/>
    </source>
</evidence>
<name>A0ABQ0FY58_9PEZI</name>
<dbReference type="PRINTS" id="PR00381">
    <property type="entry name" value="KINESINLIGHT"/>
</dbReference>
<evidence type="ECO:0000256" key="1">
    <source>
        <dbReference type="SAM" id="MobiDB-lite"/>
    </source>
</evidence>
<dbReference type="GeneID" id="98171402"/>
<dbReference type="InterPro" id="IPR019734">
    <property type="entry name" value="TPR_rpt"/>
</dbReference>
<accession>A0ABQ0FY58</accession>
<dbReference type="RefSeq" id="XP_070912180.1">
    <property type="nucleotide sequence ID" value="XM_071056079.1"/>
</dbReference>
<dbReference type="Proteomes" id="UP001628179">
    <property type="component" value="Unassembled WGS sequence"/>
</dbReference>
<keyword evidence="4" id="KW-1185">Reference proteome</keyword>
<reference evidence="3 4" key="1">
    <citation type="submission" date="2024-09" db="EMBL/GenBank/DDBJ databases">
        <title>Itraconazole resistance in Madurella fahalii resulting from another homologue of gene encoding cytochrome P450 14-alpha sterol demethylase (CYP51).</title>
        <authorList>
            <person name="Yoshioka I."/>
            <person name="Fahal A.H."/>
            <person name="Kaneko S."/>
            <person name="Yaguchi T."/>
        </authorList>
    </citation>
    <scope>NUCLEOTIDE SEQUENCE [LARGE SCALE GENOMIC DNA]</scope>
    <source>
        <strain evidence="3 4">IFM 68171</strain>
    </source>
</reference>
<feature type="domain" description="Clr5" evidence="2">
    <location>
        <begin position="17"/>
        <end position="68"/>
    </location>
</feature>
<dbReference type="InterPro" id="IPR053137">
    <property type="entry name" value="NLR-like"/>
</dbReference>
<evidence type="ECO:0000259" key="2">
    <source>
        <dbReference type="Pfam" id="PF14420"/>
    </source>
</evidence>
<proteinExistence type="predicted"/>
<dbReference type="PANTHER" id="PTHR46082:SF6">
    <property type="entry name" value="AAA+ ATPASE DOMAIN-CONTAINING PROTEIN-RELATED"/>
    <property type="match status" value="1"/>
</dbReference>
<dbReference type="InterPro" id="IPR011990">
    <property type="entry name" value="TPR-like_helical_dom_sf"/>
</dbReference>
<dbReference type="Pfam" id="PF13424">
    <property type="entry name" value="TPR_12"/>
    <property type="match status" value="2"/>
</dbReference>
<protein>
    <recommendedName>
        <fullName evidence="2">Clr5 domain-containing protein</fullName>
    </recommendedName>
</protein>
<dbReference type="InterPro" id="IPR025676">
    <property type="entry name" value="Clr5_dom"/>
</dbReference>
<dbReference type="Gene3D" id="1.25.40.10">
    <property type="entry name" value="Tetratricopeptide repeat domain"/>
    <property type="match status" value="1"/>
</dbReference>
<feature type="region of interest" description="Disordered" evidence="1">
    <location>
        <begin position="326"/>
        <end position="351"/>
    </location>
</feature>
<dbReference type="SMART" id="SM00028">
    <property type="entry name" value="TPR"/>
    <property type="match status" value="4"/>
</dbReference>
<organism evidence="3 4">
    <name type="scientific">Madurella fahalii</name>
    <dbReference type="NCBI Taxonomy" id="1157608"/>
    <lineage>
        <taxon>Eukaryota</taxon>
        <taxon>Fungi</taxon>
        <taxon>Dikarya</taxon>
        <taxon>Ascomycota</taxon>
        <taxon>Pezizomycotina</taxon>
        <taxon>Sordariomycetes</taxon>
        <taxon>Sordariomycetidae</taxon>
        <taxon>Sordariales</taxon>
        <taxon>Sordariales incertae sedis</taxon>
        <taxon>Madurella</taxon>
    </lineage>
</organism>
<comment type="caution">
    <text evidence="3">The sequence shown here is derived from an EMBL/GenBank/DDBJ whole genome shotgun (WGS) entry which is preliminary data.</text>
</comment>
<gene>
    <name evidence="3" type="ORF">MFIFM68171_00657</name>
</gene>
<dbReference type="Pfam" id="PF13374">
    <property type="entry name" value="TPR_10"/>
    <property type="match status" value="1"/>
</dbReference>
<dbReference type="PANTHER" id="PTHR46082">
    <property type="entry name" value="ATP/GTP-BINDING PROTEIN-RELATED"/>
    <property type="match status" value="1"/>
</dbReference>